<keyword evidence="4" id="KW-0479">Metal-binding</keyword>
<dbReference type="EMBL" id="VBRY01000005">
    <property type="protein sequence ID" value="TLS67595.1"/>
    <property type="molecule type" value="Genomic_DNA"/>
</dbReference>
<keyword evidence="1 9" id="KW-0808">Transferase</keyword>
<name>A0A5R9GRA8_9PROT</name>
<dbReference type="InterPro" id="IPR002646">
    <property type="entry name" value="PolA_pol_head_dom"/>
</dbReference>
<evidence type="ECO:0000256" key="6">
    <source>
        <dbReference type="ARBA" id="ARBA00022840"/>
    </source>
</evidence>
<dbReference type="PANTHER" id="PTHR47545:SF1">
    <property type="entry name" value="MULTIFUNCTIONAL CCA PROTEIN"/>
    <property type="match status" value="1"/>
</dbReference>
<evidence type="ECO:0000256" key="1">
    <source>
        <dbReference type="ARBA" id="ARBA00022679"/>
    </source>
</evidence>
<dbReference type="PANTHER" id="PTHR47545">
    <property type="entry name" value="MULTIFUNCTIONAL CCA PROTEIN"/>
    <property type="match status" value="1"/>
</dbReference>
<dbReference type="SMART" id="SM00471">
    <property type="entry name" value="HDc"/>
    <property type="match status" value="1"/>
</dbReference>
<evidence type="ECO:0000313" key="11">
    <source>
        <dbReference type="EMBL" id="TLS67595.1"/>
    </source>
</evidence>
<dbReference type="PROSITE" id="PS51831">
    <property type="entry name" value="HD"/>
    <property type="match status" value="1"/>
</dbReference>
<keyword evidence="7" id="KW-0460">Magnesium</keyword>
<evidence type="ECO:0000256" key="3">
    <source>
        <dbReference type="ARBA" id="ARBA00022695"/>
    </source>
</evidence>
<sequence>MQVKHDPFRAIDPLLLPADLLQLCRHLAASGGRAWLVGGCVRDLLLGIPPHDYDVEVYGLHESALTTALQQLGRCEQVGRQFGVHKLWLHGRTIDVALPRTEVKQGEGHRAFSVQSDPFLTPEIASLRRDFTINAMMYDPIHAHLLDLHGGQSDLASRTLRHVSAAFGEDPLRPLRAMQFAARFSMRLAAETGVICRALIDEATTLPGSRIREEWMKWCHAATPSYGLRALRESGWLALYPELFALTDCPQDPRWHPEGSVWKHTLQVVDQAARIADRQGLDRHAREQLLIAALCHDMGKVDTTIRHDNGRISSPGHNLQSLTRAGSFLRRIDFPKEMEAYISPLIREHMTHMHGIASEKSVRRLAFRLQPANIELWEMLVEADASGRFPAPPSRPAQEWLQLAITMQQHHHPVRRVITGRVLIDCGIEPGPAMGALLAKAYEAQLNGDFFDIDSARTWLAREIPPEAVAPSS</sequence>
<dbReference type="SUPFAM" id="SSF81891">
    <property type="entry name" value="Poly A polymerase C-terminal region-like"/>
    <property type="match status" value="1"/>
</dbReference>
<dbReference type="InterPro" id="IPR003607">
    <property type="entry name" value="HD/PDEase_dom"/>
</dbReference>
<evidence type="ECO:0000259" key="10">
    <source>
        <dbReference type="PROSITE" id="PS51831"/>
    </source>
</evidence>
<keyword evidence="5" id="KW-0547">Nucleotide-binding</keyword>
<organism evidence="11 12">
    <name type="scientific">Mariprofundus erugo</name>
    <dbReference type="NCBI Taxonomy" id="2528639"/>
    <lineage>
        <taxon>Bacteria</taxon>
        <taxon>Pseudomonadati</taxon>
        <taxon>Pseudomonadota</taxon>
        <taxon>Candidatius Mariprofundia</taxon>
        <taxon>Mariprofundales</taxon>
        <taxon>Mariprofundaceae</taxon>
        <taxon>Mariprofundus</taxon>
    </lineage>
</organism>
<dbReference type="Pfam" id="PF01966">
    <property type="entry name" value="HD"/>
    <property type="match status" value="1"/>
</dbReference>
<proteinExistence type="inferred from homology"/>
<dbReference type="CDD" id="cd05398">
    <property type="entry name" value="NT_ClassII-CCAase"/>
    <property type="match status" value="1"/>
</dbReference>
<dbReference type="Gene3D" id="3.30.460.10">
    <property type="entry name" value="Beta Polymerase, domain 2"/>
    <property type="match status" value="1"/>
</dbReference>
<dbReference type="SUPFAM" id="SSF81301">
    <property type="entry name" value="Nucleotidyltransferase"/>
    <property type="match status" value="1"/>
</dbReference>
<evidence type="ECO:0000256" key="9">
    <source>
        <dbReference type="RuleBase" id="RU003953"/>
    </source>
</evidence>
<accession>A0A5R9GRA8</accession>
<dbReference type="GO" id="GO:0003723">
    <property type="term" value="F:RNA binding"/>
    <property type="evidence" value="ECO:0007669"/>
    <property type="project" value="UniProtKB-KW"/>
</dbReference>
<reference evidence="11 12" key="1">
    <citation type="journal article" date="2019" name="Appl. Environ. Microbiol.">
        <title>Environmental Evidence and Genomic Insight of Iron-oxidizing Bacteria Preference Towards More Corrosion Resistant Stainless Steel at Higher Salinities.</title>
        <authorList>
            <person name="Garrison C.E."/>
            <person name="Price K.A."/>
            <person name="Field E.K."/>
        </authorList>
    </citation>
    <scope>NUCLEOTIDE SEQUENCE [LARGE SCALE GENOMIC DNA]</scope>
    <source>
        <strain evidence="11 12">P3</strain>
    </source>
</reference>
<keyword evidence="12" id="KW-1185">Reference proteome</keyword>
<evidence type="ECO:0000256" key="7">
    <source>
        <dbReference type="ARBA" id="ARBA00022842"/>
    </source>
</evidence>
<comment type="similarity">
    <text evidence="9">Belongs to the tRNA nucleotidyltransferase/poly(A) polymerase family.</text>
</comment>
<dbReference type="AlphaFoldDB" id="A0A5R9GRA8"/>
<evidence type="ECO:0000256" key="4">
    <source>
        <dbReference type="ARBA" id="ARBA00022723"/>
    </source>
</evidence>
<dbReference type="Gene3D" id="1.10.3090.10">
    <property type="entry name" value="cca-adding enzyme, domain 2"/>
    <property type="match status" value="1"/>
</dbReference>
<comment type="caution">
    <text evidence="11">The sequence shown here is derived from an EMBL/GenBank/DDBJ whole genome shotgun (WGS) entry which is preliminary data.</text>
</comment>
<dbReference type="GO" id="GO:0008033">
    <property type="term" value="P:tRNA processing"/>
    <property type="evidence" value="ECO:0007669"/>
    <property type="project" value="UniProtKB-KW"/>
</dbReference>
<dbReference type="Proteomes" id="UP000306585">
    <property type="component" value="Unassembled WGS sequence"/>
</dbReference>
<dbReference type="GO" id="GO:0046872">
    <property type="term" value="F:metal ion binding"/>
    <property type="evidence" value="ECO:0007669"/>
    <property type="project" value="UniProtKB-KW"/>
</dbReference>
<keyword evidence="2" id="KW-0819">tRNA processing</keyword>
<keyword evidence="8 9" id="KW-0694">RNA-binding</keyword>
<feature type="domain" description="HD" evidence="10">
    <location>
        <begin position="261"/>
        <end position="372"/>
    </location>
</feature>
<evidence type="ECO:0000256" key="8">
    <source>
        <dbReference type="ARBA" id="ARBA00022884"/>
    </source>
</evidence>
<dbReference type="GO" id="GO:0016779">
    <property type="term" value="F:nucleotidyltransferase activity"/>
    <property type="evidence" value="ECO:0007669"/>
    <property type="project" value="UniProtKB-KW"/>
</dbReference>
<keyword evidence="3" id="KW-0548">Nucleotidyltransferase</keyword>
<evidence type="ECO:0000256" key="5">
    <source>
        <dbReference type="ARBA" id="ARBA00022741"/>
    </source>
</evidence>
<keyword evidence="6" id="KW-0067">ATP-binding</keyword>
<gene>
    <name evidence="11" type="ORF">FEF65_06690</name>
</gene>
<dbReference type="InterPro" id="IPR006674">
    <property type="entry name" value="HD_domain"/>
</dbReference>
<dbReference type="InterPro" id="IPR043519">
    <property type="entry name" value="NT_sf"/>
</dbReference>
<dbReference type="CDD" id="cd00077">
    <property type="entry name" value="HDc"/>
    <property type="match status" value="1"/>
</dbReference>
<evidence type="ECO:0000256" key="2">
    <source>
        <dbReference type="ARBA" id="ARBA00022694"/>
    </source>
</evidence>
<evidence type="ECO:0000313" key="12">
    <source>
        <dbReference type="Proteomes" id="UP000306585"/>
    </source>
</evidence>
<protein>
    <submittedName>
        <fullName evidence="11">HD domain-containing protein</fullName>
    </submittedName>
</protein>
<dbReference type="GO" id="GO:0005524">
    <property type="term" value="F:ATP binding"/>
    <property type="evidence" value="ECO:0007669"/>
    <property type="project" value="UniProtKB-KW"/>
</dbReference>
<dbReference type="InterPro" id="IPR050124">
    <property type="entry name" value="tRNA_CCA-adding_enzyme"/>
</dbReference>
<dbReference type="Pfam" id="PF01743">
    <property type="entry name" value="PolyA_pol"/>
    <property type="match status" value="1"/>
</dbReference>